<comment type="caution">
    <text evidence="3">The sequence shown here is derived from an EMBL/GenBank/DDBJ whole genome shotgun (WGS) entry which is preliminary data.</text>
</comment>
<keyword evidence="4" id="KW-1185">Reference proteome</keyword>
<dbReference type="InterPro" id="IPR049492">
    <property type="entry name" value="BD-FAE-like_dom"/>
</dbReference>
<evidence type="ECO:0000313" key="4">
    <source>
        <dbReference type="Proteomes" id="UP000652477"/>
    </source>
</evidence>
<dbReference type="SUPFAM" id="SSF53474">
    <property type="entry name" value="alpha/beta-Hydrolases"/>
    <property type="match status" value="1"/>
</dbReference>
<name>A0A923LG00_9FIRM</name>
<reference evidence="3" key="1">
    <citation type="submission" date="2020-08" db="EMBL/GenBank/DDBJ databases">
        <title>Genome public.</title>
        <authorList>
            <person name="Liu C."/>
            <person name="Sun Q."/>
        </authorList>
    </citation>
    <scope>NUCLEOTIDE SEQUENCE</scope>
    <source>
        <strain evidence="3">NSJ-55</strain>
    </source>
</reference>
<dbReference type="RefSeq" id="WP_186874301.1">
    <property type="nucleotide sequence ID" value="NZ_JACOPF010000001.1"/>
</dbReference>
<evidence type="ECO:0000313" key="3">
    <source>
        <dbReference type="EMBL" id="MBC5687623.1"/>
    </source>
</evidence>
<dbReference type="PANTHER" id="PTHR48081">
    <property type="entry name" value="AB HYDROLASE SUPERFAMILY PROTEIN C4A8.06C"/>
    <property type="match status" value="1"/>
</dbReference>
<protein>
    <submittedName>
        <fullName evidence="3">Alpha/beta hydrolase</fullName>
    </submittedName>
</protein>
<accession>A0A923LG00</accession>
<dbReference type="Pfam" id="PF20434">
    <property type="entry name" value="BD-FAE"/>
    <property type="match status" value="1"/>
</dbReference>
<dbReference type="InterPro" id="IPR029058">
    <property type="entry name" value="AB_hydrolase_fold"/>
</dbReference>
<evidence type="ECO:0000259" key="2">
    <source>
        <dbReference type="Pfam" id="PF20434"/>
    </source>
</evidence>
<dbReference type="InterPro" id="IPR050300">
    <property type="entry name" value="GDXG_lipolytic_enzyme"/>
</dbReference>
<dbReference type="AlphaFoldDB" id="A0A923LG00"/>
<dbReference type="Gene3D" id="3.40.50.1820">
    <property type="entry name" value="alpha/beta hydrolase"/>
    <property type="match status" value="1"/>
</dbReference>
<keyword evidence="1 3" id="KW-0378">Hydrolase</keyword>
<dbReference type="PANTHER" id="PTHR48081:SF6">
    <property type="entry name" value="PEPTIDASE S9 PROLYL OLIGOPEPTIDASE CATALYTIC DOMAIN-CONTAINING PROTEIN"/>
    <property type="match status" value="1"/>
</dbReference>
<evidence type="ECO:0000256" key="1">
    <source>
        <dbReference type="ARBA" id="ARBA00022801"/>
    </source>
</evidence>
<proteinExistence type="predicted"/>
<dbReference type="EMBL" id="JACOPF010000001">
    <property type="protein sequence ID" value="MBC5687623.1"/>
    <property type="molecule type" value="Genomic_DNA"/>
</dbReference>
<organism evidence="3 4">
    <name type="scientific">Mediterraneibacter hominis</name>
    <dbReference type="NCBI Taxonomy" id="2763054"/>
    <lineage>
        <taxon>Bacteria</taxon>
        <taxon>Bacillati</taxon>
        <taxon>Bacillota</taxon>
        <taxon>Clostridia</taxon>
        <taxon>Lachnospirales</taxon>
        <taxon>Lachnospiraceae</taxon>
        <taxon>Mediterraneibacter</taxon>
    </lineage>
</organism>
<dbReference type="Proteomes" id="UP000652477">
    <property type="component" value="Unassembled WGS sequence"/>
</dbReference>
<sequence length="272" mass="30316">MIYETISIQAEGSLEYARLHAYILDSAPSYQEGLVRPMILLCPGGGYEHTSDREAEPVAMQLLAQGYHVGILRYSVAPARFPTALLELAQAMKIVHEHAGEWHVNRKKIYVMGFSAGGHLAASLGAFWKQEMVYAKTGVRAELLKPAGVILCYPVITTEKKYIHEGSFKNLLGNASEELKKQLSIEKQVGTQFPPCFIWHTYTDKTVPVENSLLLFLALRKAGINVEMHIYQEGEHGLSLGNASTSKKDGGQICRAVQSWIELLKVWMENQV</sequence>
<gene>
    <name evidence="3" type="ORF">H8S37_01560</name>
</gene>
<feature type="domain" description="BD-FAE-like" evidence="2">
    <location>
        <begin position="36"/>
        <end position="216"/>
    </location>
</feature>
<dbReference type="GO" id="GO:0016787">
    <property type="term" value="F:hydrolase activity"/>
    <property type="evidence" value="ECO:0007669"/>
    <property type="project" value="UniProtKB-KW"/>
</dbReference>